<dbReference type="EMBL" id="VSSQ01094446">
    <property type="protein sequence ID" value="MPN38924.1"/>
    <property type="molecule type" value="Genomic_DNA"/>
</dbReference>
<gene>
    <name evidence="2" type="ORF">SDC9_186449</name>
</gene>
<protein>
    <submittedName>
        <fullName evidence="2">Uncharacterized protein</fullName>
    </submittedName>
</protein>
<evidence type="ECO:0000256" key="1">
    <source>
        <dbReference type="SAM" id="MobiDB-lite"/>
    </source>
</evidence>
<evidence type="ECO:0000313" key="2">
    <source>
        <dbReference type="EMBL" id="MPN38924.1"/>
    </source>
</evidence>
<organism evidence="2">
    <name type="scientific">bioreactor metagenome</name>
    <dbReference type="NCBI Taxonomy" id="1076179"/>
    <lineage>
        <taxon>unclassified sequences</taxon>
        <taxon>metagenomes</taxon>
        <taxon>ecological metagenomes</taxon>
    </lineage>
</organism>
<feature type="compositionally biased region" description="Polar residues" evidence="1">
    <location>
        <begin position="29"/>
        <end position="39"/>
    </location>
</feature>
<comment type="caution">
    <text evidence="2">The sequence shown here is derived from an EMBL/GenBank/DDBJ whole genome shotgun (WGS) entry which is preliminary data.</text>
</comment>
<accession>A0A645HS09</accession>
<dbReference type="AlphaFoldDB" id="A0A645HS09"/>
<feature type="region of interest" description="Disordered" evidence="1">
    <location>
        <begin position="1"/>
        <end position="52"/>
    </location>
</feature>
<name>A0A645HS09_9ZZZZ</name>
<feature type="compositionally biased region" description="Basic and acidic residues" evidence="1">
    <location>
        <begin position="1"/>
        <end position="11"/>
    </location>
</feature>
<proteinExistence type="predicted"/>
<sequence>MKKEQPLKGEPRQAGNRPFGNLRAPTGSKVPSSGITQPHNAKKEALGPNTNR</sequence>
<reference evidence="2" key="1">
    <citation type="submission" date="2019-08" db="EMBL/GenBank/DDBJ databases">
        <authorList>
            <person name="Kucharzyk K."/>
            <person name="Murdoch R.W."/>
            <person name="Higgins S."/>
            <person name="Loffler F."/>
        </authorList>
    </citation>
    <scope>NUCLEOTIDE SEQUENCE</scope>
</reference>